<evidence type="ECO:0000313" key="9">
    <source>
        <dbReference type="EMBL" id="KAG2235951.1"/>
    </source>
</evidence>
<dbReference type="AlphaFoldDB" id="A0A8H7SX06"/>
<keyword evidence="10" id="KW-1185">Reference proteome</keyword>
<evidence type="ECO:0000256" key="6">
    <source>
        <dbReference type="ARBA" id="ARBA00023242"/>
    </source>
</evidence>
<reference evidence="9" key="1">
    <citation type="submission" date="2021-01" db="EMBL/GenBank/DDBJ databases">
        <title>Metabolic potential, ecology and presence of endohyphal bacteria is reflected in genomic diversity of Mucoromycotina.</title>
        <authorList>
            <person name="Muszewska A."/>
            <person name="Okrasinska A."/>
            <person name="Steczkiewicz K."/>
            <person name="Drgas O."/>
            <person name="Orlowska M."/>
            <person name="Perlinska-Lenart U."/>
            <person name="Aleksandrzak-Piekarczyk T."/>
            <person name="Szatraj K."/>
            <person name="Zielenkiewicz U."/>
            <person name="Pilsyk S."/>
            <person name="Malc E."/>
            <person name="Mieczkowski P."/>
            <person name="Kruszewska J.S."/>
            <person name="Biernat P."/>
            <person name="Pawlowska J."/>
        </authorList>
    </citation>
    <scope>NUCLEOTIDE SEQUENCE</scope>
    <source>
        <strain evidence="9">WA0000018081</strain>
    </source>
</reference>
<dbReference type="SMART" id="SM00451">
    <property type="entry name" value="ZnF_U1"/>
    <property type="match status" value="6"/>
</dbReference>
<dbReference type="Gene3D" id="3.30.160.60">
    <property type="entry name" value="Classic Zinc Finger"/>
    <property type="match status" value="3"/>
</dbReference>
<dbReference type="GO" id="GO:0008270">
    <property type="term" value="F:zinc ion binding"/>
    <property type="evidence" value="ECO:0007669"/>
    <property type="project" value="UniProtKB-KW"/>
</dbReference>
<keyword evidence="5" id="KW-0862">Zinc</keyword>
<feature type="domain" description="C2H2-type" evidence="8">
    <location>
        <begin position="404"/>
        <end position="432"/>
    </location>
</feature>
<evidence type="ECO:0000259" key="8">
    <source>
        <dbReference type="PROSITE" id="PS50157"/>
    </source>
</evidence>
<dbReference type="InterPro" id="IPR050888">
    <property type="entry name" value="ZnF_C2H2-type_TF"/>
</dbReference>
<dbReference type="EMBL" id="JAEPRE010000024">
    <property type="protein sequence ID" value="KAG2235951.1"/>
    <property type="molecule type" value="Genomic_DNA"/>
</dbReference>
<accession>A0A8H7SX06</accession>
<evidence type="ECO:0000256" key="7">
    <source>
        <dbReference type="PROSITE-ProRule" id="PRU00042"/>
    </source>
</evidence>
<evidence type="ECO:0000313" key="10">
    <source>
        <dbReference type="Proteomes" id="UP000613177"/>
    </source>
</evidence>
<dbReference type="GO" id="GO:0003676">
    <property type="term" value="F:nucleic acid binding"/>
    <property type="evidence" value="ECO:0007669"/>
    <property type="project" value="InterPro"/>
</dbReference>
<dbReference type="SMART" id="SM00355">
    <property type="entry name" value="ZnF_C2H2"/>
    <property type="match status" value="9"/>
</dbReference>
<dbReference type="Pfam" id="PF12874">
    <property type="entry name" value="zf-met"/>
    <property type="match status" value="2"/>
</dbReference>
<evidence type="ECO:0000256" key="2">
    <source>
        <dbReference type="ARBA" id="ARBA00022723"/>
    </source>
</evidence>
<dbReference type="Proteomes" id="UP000613177">
    <property type="component" value="Unassembled WGS sequence"/>
</dbReference>
<dbReference type="SUPFAM" id="SSF57667">
    <property type="entry name" value="beta-beta-alpha zinc fingers"/>
    <property type="match status" value="1"/>
</dbReference>
<dbReference type="InterPro" id="IPR036236">
    <property type="entry name" value="Znf_C2H2_sf"/>
</dbReference>
<name>A0A8H7SX06_9FUNG</name>
<comment type="subcellular location">
    <subcellularLocation>
        <location evidence="1">Nucleus</location>
    </subcellularLocation>
</comment>
<evidence type="ECO:0000256" key="1">
    <source>
        <dbReference type="ARBA" id="ARBA00004123"/>
    </source>
</evidence>
<sequence length="895" mass="102577">MKIKKVRKKVSANSKLLAHYRNIYKNLPAIEINRIKRVETNGLLTEQTISTLCCPVFHHETGVPLETYLNPNTLPEDTSEQLQLPLSHGESNVVVLSSLTPVIQPEKEDQSTKDKVDPFFSSILEDLIQSTNSLKLDCIEASIDQETYEKNASQKGSHTAEPFSVIDNNYIPSAVSNLDTVASTIGGVDQFKEIHSTARSTFVTESYYTTKDELDLTKEVDFIQDAGIDQFDDNNSTIESTFVTESDYTTMDNLFEESNLTEEVDFTEDAGIDQVFSPTQEIDLSEKADSIEDYTKKYLILSYEQIVPDDSDPDFYCRVCNINSKDKASFYIHLTKNHKMILRPFSDWRVWDILTESHEEAPKSYCSECDIAFTENKSYLDHFGDTKFHKLNAKEIDIYKSTCFQCDKCSRMLKGLVSLCRHYNKIHKADLDIKEYSIQQSPTNNETVKKHPLRNQVKIKGSIDTIERSITKEKSQLKSVNKTKAKHILTTDYNTRRSTRKHNTNARTKTEPKLCKPRTQKLMFSENTKRSTRAAHFSSPRLAKINPGRICQLCNRVLSSLAACKNHIKRRHKALSTSESVESISTLSEKNDTNIKCVICGQIYTSKELLYTHFKNNHKIEATGKLCIVNILHCELCDIEFQSSLDLKNHMKKIHRLIKDKQRYAECYCVACNMAFKSMHGYNRHSVSEPHTRNTLVLKNTMAALSNSPPMSFEKTSTEVEEEDNILPSENLLNREHCNSCDITFYNKSSSLMHFFKIHKFSYTEVPEKEVFKRKPNLNMLLKNEVLPKENDPNLYCNVCRKKFSNEGNFKLHLVSIHEMVLKKDESKPVESNVSDKESIESNSSLCFNVCNKNFVSAKSSQEHILRFHRVEKRKSGVSFSNDKTTKQPKVTKVA</sequence>
<organism evidence="9 10">
    <name type="scientific">Thamnidium elegans</name>
    <dbReference type="NCBI Taxonomy" id="101142"/>
    <lineage>
        <taxon>Eukaryota</taxon>
        <taxon>Fungi</taxon>
        <taxon>Fungi incertae sedis</taxon>
        <taxon>Mucoromycota</taxon>
        <taxon>Mucoromycotina</taxon>
        <taxon>Mucoromycetes</taxon>
        <taxon>Mucorales</taxon>
        <taxon>Mucorineae</taxon>
        <taxon>Mucoraceae</taxon>
        <taxon>Thamnidium</taxon>
    </lineage>
</organism>
<keyword evidence="2" id="KW-0479">Metal-binding</keyword>
<keyword evidence="3" id="KW-0677">Repeat</keyword>
<evidence type="ECO:0000256" key="5">
    <source>
        <dbReference type="ARBA" id="ARBA00022833"/>
    </source>
</evidence>
<comment type="caution">
    <text evidence="9">The sequence shown here is derived from an EMBL/GenBank/DDBJ whole genome shotgun (WGS) entry which is preliminary data.</text>
</comment>
<proteinExistence type="predicted"/>
<keyword evidence="6" id="KW-0539">Nucleus</keyword>
<evidence type="ECO:0000256" key="4">
    <source>
        <dbReference type="ARBA" id="ARBA00022771"/>
    </source>
</evidence>
<feature type="domain" description="C2H2-type" evidence="8">
    <location>
        <begin position="795"/>
        <end position="818"/>
    </location>
</feature>
<evidence type="ECO:0000256" key="3">
    <source>
        <dbReference type="ARBA" id="ARBA00022737"/>
    </source>
</evidence>
<dbReference type="InterPro" id="IPR003604">
    <property type="entry name" value="Matrin/U1-like-C_Znf_C2H2"/>
</dbReference>
<dbReference type="PROSITE" id="PS50157">
    <property type="entry name" value="ZINC_FINGER_C2H2_2"/>
    <property type="match status" value="4"/>
</dbReference>
<dbReference type="InterPro" id="IPR013087">
    <property type="entry name" value="Znf_C2H2_type"/>
</dbReference>
<dbReference type="PROSITE" id="PS00028">
    <property type="entry name" value="ZINC_FINGER_C2H2_1"/>
    <property type="match status" value="6"/>
</dbReference>
<feature type="domain" description="C2H2-type" evidence="8">
    <location>
        <begin position="595"/>
        <end position="623"/>
    </location>
</feature>
<feature type="domain" description="C2H2-type" evidence="8">
    <location>
        <begin position="632"/>
        <end position="660"/>
    </location>
</feature>
<protein>
    <recommendedName>
        <fullName evidence="8">C2H2-type domain-containing protein</fullName>
    </recommendedName>
</protein>
<dbReference type="GO" id="GO:0005634">
    <property type="term" value="C:nucleus"/>
    <property type="evidence" value="ECO:0007669"/>
    <property type="project" value="UniProtKB-SubCell"/>
</dbReference>
<gene>
    <name evidence="9" type="ORF">INT48_004281</name>
</gene>
<dbReference type="PANTHER" id="PTHR24406">
    <property type="entry name" value="TRANSCRIPTIONAL REPRESSOR CTCFL-RELATED"/>
    <property type="match status" value="1"/>
</dbReference>
<keyword evidence="4 7" id="KW-0863">Zinc-finger</keyword>